<dbReference type="EMBL" id="JADWDJ010000002">
    <property type="protein sequence ID" value="KAG5284970.1"/>
    <property type="molecule type" value="Genomic_DNA"/>
</dbReference>
<name>A0AAV6HCH5_9TELE</name>
<keyword evidence="3" id="KW-1185">Reference proteome</keyword>
<evidence type="ECO:0000313" key="3">
    <source>
        <dbReference type="Proteomes" id="UP000823561"/>
    </source>
</evidence>
<organism evidence="2 3">
    <name type="scientific">Alosa alosa</name>
    <name type="common">allis shad</name>
    <dbReference type="NCBI Taxonomy" id="278164"/>
    <lineage>
        <taxon>Eukaryota</taxon>
        <taxon>Metazoa</taxon>
        <taxon>Chordata</taxon>
        <taxon>Craniata</taxon>
        <taxon>Vertebrata</taxon>
        <taxon>Euteleostomi</taxon>
        <taxon>Actinopterygii</taxon>
        <taxon>Neopterygii</taxon>
        <taxon>Teleostei</taxon>
        <taxon>Clupei</taxon>
        <taxon>Clupeiformes</taxon>
        <taxon>Clupeoidei</taxon>
        <taxon>Clupeidae</taxon>
        <taxon>Alosa</taxon>
    </lineage>
</organism>
<dbReference type="AlphaFoldDB" id="A0AAV6HCH5"/>
<evidence type="ECO:0000256" key="1">
    <source>
        <dbReference type="SAM" id="MobiDB-lite"/>
    </source>
</evidence>
<feature type="region of interest" description="Disordered" evidence="1">
    <location>
        <begin position="40"/>
        <end position="98"/>
    </location>
</feature>
<gene>
    <name evidence="2" type="ORF">AALO_G00032520</name>
</gene>
<comment type="caution">
    <text evidence="2">The sequence shown here is derived from an EMBL/GenBank/DDBJ whole genome shotgun (WGS) entry which is preliminary data.</text>
</comment>
<sequence length="98" mass="10523">MSRAAQQCLGSPPCCPQQSAMQRMPQWQCRLCLRPDQMLGVPLSSLSPLPSARAPVQAEEEAQDRLTGQSSAGAPPGPRGRRASTPPGGPLRRRRPPL</sequence>
<reference evidence="2" key="1">
    <citation type="submission" date="2020-10" db="EMBL/GenBank/DDBJ databases">
        <title>Chromosome-scale genome assembly of the Allis shad, Alosa alosa.</title>
        <authorList>
            <person name="Margot Z."/>
            <person name="Christophe K."/>
            <person name="Cabau C."/>
            <person name="Louis A."/>
            <person name="Berthelot C."/>
            <person name="Parey E."/>
            <person name="Roest Crollius H."/>
            <person name="Montfort J."/>
            <person name="Robinson-Rechavi M."/>
            <person name="Bucao C."/>
            <person name="Bouchez O."/>
            <person name="Gislard M."/>
            <person name="Lluch J."/>
            <person name="Milhes M."/>
            <person name="Lampietro C."/>
            <person name="Lopez Roques C."/>
            <person name="Donnadieu C."/>
            <person name="Braasch I."/>
            <person name="Desvignes T."/>
            <person name="Postlethwait J."/>
            <person name="Bobe J."/>
            <person name="Guiguen Y."/>
        </authorList>
    </citation>
    <scope>NUCLEOTIDE SEQUENCE</scope>
    <source>
        <strain evidence="2">M-15738</strain>
        <tissue evidence="2">Blood</tissue>
    </source>
</reference>
<accession>A0AAV6HCH5</accession>
<proteinExistence type="predicted"/>
<feature type="region of interest" description="Disordered" evidence="1">
    <location>
        <begin position="1"/>
        <end position="20"/>
    </location>
</feature>
<feature type="compositionally biased region" description="Low complexity" evidence="1">
    <location>
        <begin position="42"/>
        <end position="51"/>
    </location>
</feature>
<protein>
    <submittedName>
        <fullName evidence="2">Uncharacterized protein</fullName>
    </submittedName>
</protein>
<evidence type="ECO:0000313" key="2">
    <source>
        <dbReference type="EMBL" id="KAG5284970.1"/>
    </source>
</evidence>
<dbReference type="Proteomes" id="UP000823561">
    <property type="component" value="Chromosome 2"/>
</dbReference>